<comment type="caution">
    <text evidence="17">The sequence shown here is derived from an EMBL/GenBank/DDBJ whole genome shotgun (WGS) entry which is preliminary data.</text>
</comment>
<evidence type="ECO:0000313" key="17">
    <source>
        <dbReference type="EMBL" id="PIR95578.1"/>
    </source>
</evidence>
<dbReference type="InterPro" id="IPR050068">
    <property type="entry name" value="MurA_subfamily"/>
</dbReference>
<evidence type="ECO:0000256" key="14">
    <source>
        <dbReference type="ARBA" id="ARBA00042842"/>
    </source>
</evidence>
<evidence type="ECO:0000256" key="5">
    <source>
        <dbReference type="ARBA" id="ARBA00022679"/>
    </source>
</evidence>
<sequence length="433" mass="48182">MANLIINGGRKLHGTLRTNSAKNSAVAILCATAMIKGKTTLSEVPRIEEVNRIIEILVSLGLKIRWSAKHKLEIINNGHLLPQKINRESFLQTRSALLLMAALSASFKKFSLPKSGGCKLGKRTVSPYILALNYLGIKVKQSLNTYTISYEKKRGVEFTMYEQSDTGTENTIMAAVLTPGKTIMHLASTNYMVQDLIVFLQRAGAKIKMDDGTIIINGVKKLQAVKDYPIMPDPIESMAFISLAVTTKSHLKITRCPIDFLRLELEKLKVMGQKFNISHLHISQNKHFKLVDIEIFPSQLRALDDKLHPQTYPGLNIDNLPLFVPILTQAKGATLVHDWIYENRAIYYTELSHLGADIMLHDAHRVTVTGPTKLKPNNMICPPALRPSINILIAMLAASGKSILKNSYAIDRGYENLAARLNKVGAHIEVQES</sequence>
<accession>A0A2H0V910</accession>
<dbReference type="PANTHER" id="PTHR43783:SF1">
    <property type="entry name" value="UDP-N-ACETYLGLUCOSAMINE 1-CARBOXYVINYLTRANSFERASE"/>
    <property type="match status" value="1"/>
</dbReference>
<gene>
    <name evidence="17" type="ORF">COT93_01450</name>
</gene>
<evidence type="ECO:0000256" key="4">
    <source>
        <dbReference type="ARBA" id="ARBA00022618"/>
    </source>
</evidence>
<evidence type="ECO:0000256" key="7">
    <source>
        <dbReference type="ARBA" id="ARBA00022984"/>
    </source>
</evidence>
<keyword evidence="6" id="KW-0133">Cell shape</keyword>
<evidence type="ECO:0000256" key="9">
    <source>
        <dbReference type="ARBA" id="ARBA00023316"/>
    </source>
</evidence>
<dbReference type="EC" id="2.5.1.7" evidence="11"/>
<evidence type="ECO:0000313" key="18">
    <source>
        <dbReference type="Proteomes" id="UP000229972"/>
    </source>
</evidence>
<comment type="subcellular location">
    <subcellularLocation>
        <location evidence="1">Cytoplasm</location>
    </subcellularLocation>
</comment>
<dbReference type="SUPFAM" id="SSF55205">
    <property type="entry name" value="EPT/RTPC-like"/>
    <property type="match status" value="1"/>
</dbReference>
<keyword evidence="9" id="KW-0961">Cell wall biogenesis/degradation</keyword>
<dbReference type="EMBL" id="PFAL01000015">
    <property type="protein sequence ID" value="PIR95578.1"/>
    <property type="molecule type" value="Genomic_DNA"/>
</dbReference>
<keyword evidence="5 17" id="KW-0808">Transferase</keyword>
<dbReference type="GO" id="GO:0071555">
    <property type="term" value="P:cell wall organization"/>
    <property type="evidence" value="ECO:0007669"/>
    <property type="project" value="UniProtKB-KW"/>
</dbReference>
<dbReference type="NCBIfam" id="NF006873">
    <property type="entry name" value="PRK09369.1"/>
    <property type="match status" value="1"/>
</dbReference>
<evidence type="ECO:0000256" key="12">
    <source>
        <dbReference type="ARBA" id="ARBA00039754"/>
    </source>
</evidence>
<evidence type="ECO:0000256" key="1">
    <source>
        <dbReference type="ARBA" id="ARBA00004496"/>
    </source>
</evidence>
<evidence type="ECO:0000256" key="13">
    <source>
        <dbReference type="ARBA" id="ARBA00042443"/>
    </source>
</evidence>
<dbReference type="Proteomes" id="UP000229972">
    <property type="component" value="Unassembled WGS sequence"/>
</dbReference>
<evidence type="ECO:0000256" key="2">
    <source>
        <dbReference type="ARBA" id="ARBA00004752"/>
    </source>
</evidence>
<dbReference type="InterPro" id="IPR036968">
    <property type="entry name" value="Enolpyruvate_Tfrase_sf"/>
</dbReference>
<name>A0A2H0V910_9BACT</name>
<dbReference type="PANTHER" id="PTHR43783">
    <property type="entry name" value="UDP-N-ACETYLGLUCOSAMINE 1-CARBOXYVINYLTRANSFERASE"/>
    <property type="match status" value="1"/>
</dbReference>
<comment type="pathway">
    <text evidence="2">Cell wall biogenesis; peptidoglycan biosynthesis.</text>
</comment>
<reference evidence="18" key="1">
    <citation type="submission" date="2017-09" db="EMBL/GenBank/DDBJ databases">
        <title>Depth-based differentiation of microbial function through sediment-hosted aquifers and enrichment of novel symbionts in the deep terrestrial subsurface.</title>
        <authorList>
            <person name="Probst A.J."/>
            <person name="Ladd B."/>
            <person name="Jarett J.K."/>
            <person name="Geller-Mcgrath D.E."/>
            <person name="Sieber C.M.K."/>
            <person name="Emerson J.B."/>
            <person name="Anantharaman K."/>
            <person name="Thomas B.C."/>
            <person name="Malmstrom R."/>
            <person name="Stieglmeier M."/>
            <person name="Klingl A."/>
            <person name="Woyke T."/>
            <person name="Ryan C.M."/>
            <person name="Banfield J.F."/>
        </authorList>
    </citation>
    <scope>NUCLEOTIDE SEQUENCE [LARGE SCALE GENOMIC DNA]</scope>
</reference>
<dbReference type="Pfam" id="PF00275">
    <property type="entry name" value="EPSP_synthase"/>
    <property type="match status" value="1"/>
</dbReference>
<proteinExistence type="inferred from homology"/>
<keyword evidence="8" id="KW-0131">Cell cycle</keyword>
<evidence type="ECO:0000256" key="8">
    <source>
        <dbReference type="ARBA" id="ARBA00023306"/>
    </source>
</evidence>
<keyword evidence="3" id="KW-0963">Cytoplasm</keyword>
<dbReference type="AlphaFoldDB" id="A0A2H0V910"/>
<evidence type="ECO:0000259" key="16">
    <source>
        <dbReference type="Pfam" id="PF00275"/>
    </source>
</evidence>
<dbReference type="GO" id="GO:0051301">
    <property type="term" value="P:cell division"/>
    <property type="evidence" value="ECO:0007669"/>
    <property type="project" value="UniProtKB-KW"/>
</dbReference>
<dbReference type="GO" id="GO:0009252">
    <property type="term" value="P:peptidoglycan biosynthetic process"/>
    <property type="evidence" value="ECO:0007669"/>
    <property type="project" value="UniProtKB-KW"/>
</dbReference>
<evidence type="ECO:0000256" key="10">
    <source>
        <dbReference type="ARBA" id="ARBA00038367"/>
    </source>
</evidence>
<dbReference type="GO" id="GO:0008360">
    <property type="term" value="P:regulation of cell shape"/>
    <property type="evidence" value="ECO:0007669"/>
    <property type="project" value="UniProtKB-KW"/>
</dbReference>
<protein>
    <recommendedName>
        <fullName evidence="12">UDP-N-acetylglucosamine 1-carboxyvinyltransferase</fullName>
        <ecNumber evidence="11">2.5.1.7</ecNumber>
    </recommendedName>
    <alternativeName>
        <fullName evidence="13">Enoylpyruvate transferase</fullName>
    </alternativeName>
    <alternativeName>
        <fullName evidence="14">UDP-N-acetylglucosamine enolpyruvyl transferase</fullName>
    </alternativeName>
</protein>
<keyword evidence="7" id="KW-0573">Peptidoglycan synthesis</keyword>
<evidence type="ECO:0000256" key="15">
    <source>
        <dbReference type="ARBA" id="ARBA00047527"/>
    </source>
</evidence>
<evidence type="ECO:0000256" key="3">
    <source>
        <dbReference type="ARBA" id="ARBA00022490"/>
    </source>
</evidence>
<dbReference type="GO" id="GO:0005737">
    <property type="term" value="C:cytoplasm"/>
    <property type="evidence" value="ECO:0007669"/>
    <property type="project" value="UniProtKB-SubCell"/>
</dbReference>
<dbReference type="GO" id="GO:0008760">
    <property type="term" value="F:UDP-N-acetylglucosamine 1-carboxyvinyltransferase activity"/>
    <property type="evidence" value="ECO:0007669"/>
    <property type="project" value="UniProtKB-EC"/>
</dbReference>
<feature type="domain" description="Enolpyruvate transferase" evidence="16">
    <location>
        <begin position="7"/>
        <end position="418"/>
    </location>
</feature>
<comment type="similarity">
    <text evidence="10">Belongs to the EPSP synthase family. MurA subfamily.</text>
</comment>
<dbReference type="InterPro" id="IPR001986">
    <property type="entry name" value="Enolpyruvate_Tfrase_dom"/>
</dbReference>
<keyword evidence="4" id="KW-0132">Cell division</keyword>
<comment type="catalytic activity">
    <reaction evidence="15">
        <text>phosphoenolpyruvate + UDP-N-acetyl-alpha-D-glucosamine = UDP-N-acetyl-3-O-(1-carboxyvinyl)-alpha-D-glucosamine + phosphate</text>
        <dbReference type="Rhea" id="RHEA:18681"/>
        <dbReference type="ChEBI" id="CHEBI:43474"/>
        <dbReference type="ChEBI" id="CHEBI:57705"/>
        <dbReference type="ChEBI" id="CHEBI:58702"/>
        <dbReference type="ChEBI" id="CHEBI:68483"/>
        <dbReference type="EC" id="2.5.1.7"/>
    </reaction>
</comment>
<dbReference type="Gene3D" id="3.65.10.10">
    <property type="entry name" value="Enolpyruvate transferase domain"/>
    <property type="match status" value="2"/>
</dbReference>
<evidence type="ECO:0000256" key="11">
    <source>
        <dbReference type="ARBA" id="ARBA00039108"/>
    </source>
</evidence>
<organism evidence="17 18">
    <name type="scientific">Candidatus Falkowbacteria bacterium CG10_big_fil_rev_8_21_14_0_10_37_18</name>
    <dbReference type="NCBI Taxonomy" id="1974562"/>
    <lineage>
        <taxon>Bacteria</taxon>
        <taxon>Candidatus Falkowiibacteriota</taxon>
    </lineage>
</organism>
<dbReference type="InterPro" id="IPR013792">
    <property type="entry name" value="RNA3'P_cycl/enolpyr_Trfase_a/b"/>
</dbReference>
<evidence type="ECO:0000256" key="6">
    <source>
        <dbReference type="ARBA" id="ARBA00022960"/>
    </source>
</evidence>